<dbReference type="FunFam" id="1.20.1070.10:FF:000044">
    <property type="entry name" value="Opsin, ultraviolet-sensitive"/>
    <property type="match status" value="1"/>
</dbReference>
<evidence type="ECO:0000313" key="16">
    <source>
        <dbReference type="EMBL" id="CCP46948.1"/>
    </source>
</evidence>
<keyword evidence="5 14" id="KW-0681">Retinal protein</keyword>
<dbReference type="SUPFAM" id="SSF81321">
    <property type="entry name" value="Family A G protein-coupled receptor-like"/>
    <property type="match status" value="1"/>
</dbReference>
<keyword evidence="10" id="KW-1015">Disulfide bond</keyword>
<reference evidence="16" key="1">
    <citation type="submission" date="2012-12" db="EMBL/GenBank/DDBJ databases">
        <authorList>
            <person name="Eriksson J."/>
        </authorList>
    </citation>
    <scope>NUCLEOTIDE SEQUENCE</scope>
    <source>
        <strain evidence="16">Ek4</strain>
        <tissue evidence="16">Whole organism</tissue>
    </source>
</reference>
<evidence type="ECO:0000256" key="5">
    <source>
        <dbReference type="ARBA" id="ARBA00022925"/>
    </source>
</evidence>
<dbReference type="InterPro" id="IPR050125">
    <property type="entry name" value="GPCR_opsins"/>
</dbReference>
<protein>
    <submittedName>
        <fullName evidence="16">Ek arthropsin</fullName>
    </submittedName>
</protein>
<evidence type="ECO:0000256" key="6">
    <source>
        <dbReference type="ARBA" id="ARBA00022989"/>
    </source>
</evidence>
<organism evidence="16">
    <name type="scientific">Euperipatoides kanangrensis</name>
    <dbReference type="NCBI Taxonomy" id="488523"/>
    <lineage>
        <taxon>Eukaryota</taxon>
        <taxon>Metazoa</taxon>
        <taxon>Ecdysozoa</taxon>
        <taxon>Onychophora</taxon>
        <taxon>Udeonychophora</taxon>
        <taxon>Euonychophora</taxon>
        <taxon>Peripatopsidae</taxon>
        <taxon>Euperipatoides</taxon>
    </lineage>
</organism>
<keyword evidence="4 14" id="KW-0812">Transmembrane</keyword>
<keyword evidence="7 14" id="KW-0157">Chromophore</keyword>
<evidence type="ECO:0000256" key="8">
    <source>
        <dbReference type="ARBA" id="ARBA00023040"/>
    </source>
</evidence>
<dbReference type="InterPro" id="IPR001760">
    <property type="entry name" value="Opsin"/>
</dbReference>
<sequence>MNNSVVLKYNFTSSVLGSFYGDLLIHPHWKNYPPVSKEAHAIVGYIMIFIGVIGSLGNALVIWIFGSSRLLRTPANLFIINLAFSDFLMSTTNFPLVVISSFKGIWYFGKIGCDIYGFMGGVFGLMSIVTLAAIAMDRNRVISRPFDVLQKMTTSRTAKIICFIWIYCLILASPPLFGWSQYVPEGFLTSCSFEYLDRNLLTRSFILYLFILGFALPCLVILFCYIFIIKSIYNHEKMMAKTLANSPLKFPQDRIKKRSNKKLNNDIQAAKIAFVIIILFCLSWIPYAIITLIGQFGNKTLITPWVSTLPAVFAKASTMYNPLVYAISNPYFRKALIKQLPCPFLQNKYFGHSKNFTKWSRSYSTVRDWTSSRHSNNRIPLSPNQSFDNDELLPNSTSAVEKGETCDFKNVIFQGDKKINII</sequence>
<dbReference type="Pfam" id="PF00001">
    <property type="entry name" value="7tm_1"/>
    <property type="match status" value="1"/>
</dbReference>
<dbReference type="GO" id="GO:0016020">
    <property type="term" value="C:membrane"/>
    <property type="evidence" value="ECO:0007669"/>
    <property type="project" value="UniProtKB-SubCell"/>
</dbReference>
<dbReference type="GO" id="GO:0007601">
    <property type="term" value="P:visual perception"/>
    <property type="evidence" value="ECO:0007669"/>
    <property type="project" value="UniProtKB-KW"/>
</dbReference>
<comment type="subcellular location">
    <subcellularLocation>
        <location evidence="1 14">Membrane</location>
        <topology evidence="1 14">Multi-pass membrane protein</topology>
    </subcellularLocation>
</comment>
<evidence type="ECO:0000259" key="15">
    <source>
        <dbReference type="PROSITE" id="PS50262"/>
    </source>
</evidence>
<feature type="transmembrane region" description="Helical" evidence="14">
    <location>
        <begin position="157"/>
        <end position="177"/>
    </location>
</feature>
<feature type="transmembrane region" description="Helical" evidence="14">
    <location>
        <begin position="272"/>
        <end position="294"/>
    </location>
</feature>
<evidence type="ECO:0000256" key="12">
    <source>
        <dbReference type="ARBA" id="ARBA00023224"/>
    </source>
</evidence>
<dbReference type="Gene3D" id="1.20.1070.10">
    <property type="entry name" value="Rhodopsin 7-helix transmembrane proteins"/>
    <property type="match status" value="1"/>
</dbReference>
<keyword evidence="3 14" id="KW-0716">Sensory transduction</keyword>
<dbReference type="EMBL" id="HF566405">
    <property type="protein sequence ID" value="CCP46948.1"/>
    <property type="molecule type" value="mRNA"/>
</dbReference>
<evidence type="ECO:0000256" key="1">
    <source>
        <dbReference type="ARBA" id="ARBA00004141"/>
    </source>
</evidence>
<feature type="transmembrane region" description="Helical" evidence="14">
    <location>
        <begin position="205"/>
        <end position="229"/>
    </location>
</feature>
<keyword evidence="12 14" id="KW-0807">Transducer</keyword>
<evidence type="ECO:0000256" key="7">
    <source>
        <dbReference type="ARBA" id="ARBA00022991"/>
    </source>
</evidence>
<proteinExistence type="evidence at transcript level"/>
<evidence type="ECO:0000256" key="3">
    <source>
        <dbReference type="ARBA" id="ARBA00022606"/>
    </source>
</evidence>
<dbReference type="AlphaFoldDB" id="T2I6P9"/>
<reference evidence="16" key="2">
    <citation type="journal article" date="2013" name="BMC Evol. Biol.">
        <title>Characterisation and localisation of the opsin protein repertoire in the brain and retinas of a spider and an onychophoran.</title>
        <authorList>
            <person name="Eriksson B.J."/>
            <person name="Fredman D."/>
            <person name="Steiner G."/>
            <person name="Schmid A."/>
        </authorList>
    </citation>
    <scope>NUCLEOTIDE SEQUENCE</scope>
    <source>
        <strain evidence="16">Ek4</strain>
        <tissue evidence="16">Whole organism</tissue>
    </source>
</reference>
<evidence type="ECO:0000256" key="13">
    <source>
        <dbReference type="ARBA" id="ARBA00023305"/>
    </source>
</evidence>
<dbReference type="PROSITE" id="PS50262">
    <property type="entry name" value="G_PROTEIN_RECEP_F1_2"/>
    <property type="match status" value="1"/>
</dbReference>
<dbReference type="InterPro" id="IPR027430">
    <property type="entry name" value="Retinal_BS"/>
</dbReference>
<dbReference type="InterPro" id="IPR000276">
    <property type="entry name" value="GPCR_Rhodpsn"/>
</dbReference>
<keyword evidence="6 14" id="KW-1133">Transmembrane helix</keyword>
<keyword evidence="13" id="KW-0844">Vision</keyword>
<feature type="transmembrane region" description="Helical" evidence="14">
    <location>
        <begin position="115"/>
        <end position="136"/>
    </location>
</feature>
<evidence type="ECO:0000256" key="10">
    <source>
        <dbReference type="ARBA" id="ARBA00023157"/>
    </source>
</evidence>
<dbReference type="GO" id="GO:0009881">
    <property type="term" value="F:photoreceptor activity"/>
    <property type="evidence" value="ECO:0007669"/>
    <property type="project" value="UniProtKB-KW"/>
</dbReference>
<dbReference type="GO" id="GO:0007602">
    <property type="term" value="P:phototransduction"/>
    <property type="evidence" value="ECO:0007669"/>
    <property type="project" value="UniProtKB-KW"/>
</dbReference>
<dbReference type="PANTHER" id="PTHR24240">
    <property type="entry name" value="OPSIN"/>
    <property type="match status" value="1"/>
</dbReference>
<dbReference type="PROSITE" id="PS00238">
    <property type="entry name" value="OPSIN"/>
    <property type="match status" value="1"/>
</dbReference>
<evidence type="ECO:0000256" key="4">
    <source>
        <dbReference type="ARBA" id="ARBA00022692"/>
    </source>
</evidence>
<name>T2I6P9_9BILA</name>
<dbReference type="GO" id="GO:0004930">
    <property type="term" value="F:G protein-coupled receptor activity"/>
    <property type="evidence" value="ECO:0007669"/>
    <property type="project" value="UniProtKB-KW"/>
</dbReference>
<keyword evidence="11 14" id="KW-0675">Receptor</keyword>
<accession>T2I6P9</accession>
<evidence type="ECO:0000256" key="9">
    <source>
        <dbReference type="ARBA" id="ARBA00023136"/>
    </source>
</evidence>
<feature type="transmembrane region" description="Helical" evidence="14">
    <location>
        <begin position="42"/>
        <end position="66"/>
    </location>
</feature>
<keyword evidence="2 14" id="KW-0600">Photoreceptor protein</keyword>
<feature type="transmembrane region" description="Helical" evidence="14">
    <location>
        <begin position="87"/>
        <end position="109"/>
    </location>
</feature>
<comment type="similarity">
    <text evidence="14">Belongs to the G-protein coupled receptor 1 family. Opsin subfamily.</text>
</comment>
<dbReference type="PRINTS" id="PR00237">
    <property type="entry name" value="GPCRRHODOPSN"/>
</dbReference>
<dbReference type="PRINTS" id="PR00238">
    <property type="entry name" value="OPSIN"/>
</dbReference>
<evidence type="ECO:0000256" key="14">
    <source>
        <dbReference type="RuleBase" id="RU004951"/>
    </source>
</evidence>
<dbReference type="InterPro" id="IPR017452">
    <property type="entry name" value="GPCR_Rhodpsn_7TM"/>
</dbReference>
<comment type="caution">
    <text evidence="14">Lacks conserved residue(s) required for the propagation of feature annotation.</text>
</comment>
<evidence type="ECO:0000256" key="11">
    <source>
        <dbReference type="ARBA" id="ARBA00023170"/>
    </source>
</evidence>
<feature type="domain" description="G-protein coupled receptors family 1 profile" evidence="15">
    <location>
        <begin position="57"/>
        <end position="325"/>
    </location>
</feature>
<keyword evidence="8 14" id="KW-0297">G-protein coupled receptor</keyword>
<keyword evidence="9 14" id="KW-0472">Membrane</keyword>
<evidence type="ECO:0000256" key="2">
    <source>
        <dbReference type="ARBA" id="ARBA00022543"/>
    </source>
</evidence>